<evidence type="ECO:0000256" key="2">
    <source>
        <dbReference type="ARBA" id="ARBA00004406"/>
    </source>
</evidence>
<evidence type="ECO:0000256" key="7">
    <source>
        <dbReference type="ARBA" id="ARBA00022723"/>
    </source>
</evidence>
<keyword evidence="17" id="KW-1133">Transmembrane helix</keyword>
<comment type="catalytic activity">
    <reaction evidence="13">
        <text>a 1,2-diacyl-sn-glycero-3-phospho-(1D-myo-inositol)(in) = a 1,2-diacyl-sn-glycero-3-phospho-(1D-myo-inositol)(out)</text>
        <dbReference type="Rhea" id="RHEA:38691"/>
        <dbReference type="ChEBI" id="CHEBI:57880"/>
    </reaction>
    <physiologicalReaction direction="left-to-right" evidence="13">
        <dbReference type="Rhea" id="RHEA:38692"/>
    </physiologicalReaction>
</comment>
<evidence type="ECO:0000313" key="19">
    <source>
        <dbReference type="EMBL" id="KAK1770173.1"/>
    </source>
</evidence>
<feature type="compositionally biased region" description="Low complexity" evidence="16">
    <location>
        <begin position="48"/>
        <end position="75"/>
    </location>
</feature>
<dbReference type="AlphaFoldDB" id="A0AAJ0FPE2"/>
<keyword evidence="11 15" id="KW-0445">Lipid transport</keyword>
<dbReference type="GO" id="GO:0005829">
    <property type="term" value="C:cytosol"/>
    <property type="evidence" value="ECO:0007669"/>
    <property type="project" value="TreeGrafter"/>
</dbReference>
<dbReference type="InterPro" id="IPR042938">
    <property type="entry name" value="Sfh5"/>
</dbReference>
<dbReference type="PROSITE" id="PS50191">
    <property type="entry name" value="CRAL_TRIO"/>
    <property type="match status" value="1"/>
</dbReference>
<evidence type="ECO:0000256" key="3">
    <source>
        <dbReference type="ARBA" id="ARBA00006667"/>
    </source>
</evidence>
<dbReference type="Gene3D" id="3.40.525.10">
    <property type="entry name" value="CRAL-TRIO lipid binding domain"/>
    <property type="match status" value="1"/>
</dbReference>
<feature type="compositionally biased region" description="Basic and acidic residues" evidence="16">
    <location>
        <begin position="76"/>
        <end position="94"/>
    </location>
</feature>
<evidence type="ECO:0000256" key="8">
    <source>
        <dbReference type="ARBA" id="ARBA00022824"/>
    </source>
</evidence>
<dbReference type="CDD" id="cd00170">
    <property type="entry name" value="SEC14"/>
    <property type="match status" value="1"/>
</dbReference>
<evidence type="ECO:0000256" key="4">
    <source>
        <dbReference type="ARBA" id="ARBA00022448"/>
    </source>
</evidence>
<comment type="cofactor">
    <cofactor evidence="1">
        <name>heme b</name>
        <dbReference type="ChEBI" id="CHEBI:60344"/>
    </cofactor>
</comment>
<evidence type="ECO:0000256" key="12">
    <source>
        <dbReference type="ARBA" id="ARBA00023136"/>
    </source>
</evidence>
<protein>
    <recommendedName>
        <fullName evidence="15">Phosphatidylinositol transfer protein SFH5</fullName>
        <shortName evidence="15">PITP SFH5</shortName>
    </recommendedName>
</protein>
<keyword evidence="5 15" id="KW-0963">Cytoplasm</keyword>
<reference evidence="19" key="1">
    <citation type="submission" date="2023-06" db="EMBL/GenBank/DDBJ databases">
        <title>Genome-scale phylogeny and comparative genomics of the fungal order Sordariales.</title>
        <authorList>
            <consortium name="Lawrence Berkeley National Laboratory"/>
            <person name="Hensen N."/>
            <person name="Bonometti L."/>
            <person name="Westerberg I."/>
            <person name="Brannstrom I.O."/>
            <person name="Guillou S."/>
            <person name="Cros-Aarteil S."/>
            <person name="Calhoun S."/>
            <person name="Haridas S."/>
            <person name="Kuo A."/>
            <person name="Mondo S."/>
            <person name="Pangilinan J."/>
            <person name="Riley R."/>
            <person name="Labutti K."/>
            <person name="Andreopoulos B."/>
            <person name="Lipzen A."/>
            <person name="Chen C."/>
            <person name="Yanf M."/>
            <person name="Daum C."/>
            <person name="Ng V."/>
            <person name="Clum A."/>
            <person name="Steindorff A."/>
            <person name="Ohm R."/>
            <person name="Martin F."/>
            <person name="Silar P."/>
            <person name="Natvig D."/>
            <person name="Lalanne C."/>
            <person name="Gautier V."/>
            <person name="Ament-Velasquez S.L."/>
            <person name="Kruys A."/>
            <person name="Hutchinson M.I."/>
            <person name="Powell A.J."/>
            <person name="Barry K."/>
            <person name="Miller A.N."/>
            <person name="Grigoriev I.V."/>
            <person name="Debuchy R."/>
            <person name="Gladieux P."/>
            <person name="Thoren M.H."/>
            <person name="Johannesson H."/>
        </authorList>
    </citation>
    <scope>NUCLEOTIDE SEQUENCE</scope>
    <source>
        <strain evidence="19">8032-3</strain>
    </source>
</reference>
<evidence type="ECO:0000256" key="1">
    <source>
        <dbReference type="ARBA" id="ARBA00001970"/>
    </source>
</evidence>
<keyword evidence="8 15" id="KW-0256">Endoplasmic reticulum</keyword>
<accession>A0AAJ0FPE2</accession>
<dbReference type="RefSeq" id="XP_060286386.1">
    <property type="nucleotide sequence ID" value="XM_060430489.1"/>
</dbReference>
<evidence type="ECO:0000256" key="14">
    <source>
        <dbReference type="ARBA" id="ARBA00024180"/>
    </source>
</evidence>
<dbReference type="GO" id="GO:0005886">
    <property type="term" value="C:plasma membrane"/>
    <property type="evidence" value="ECO:0007669"/>
    <property type="project" value="TreeGrafter"/>
</dbReference>
<keyword evidence="12 15" id="KW-0472">Membrane</keyword>
<dbReference type="PANTHER" id="PTHR47669:SF1">
    <property type="entry name" value="PHOSPHATIDYLINOSITOL TRANSFER PROTEIN SFH5"/>
    <property type="match status" value="1"/>
</dbReference>
<keyword evidence="9 15" id="KW-0492">Microsome</keyword>
<keyword evidence="20" id="KW-1185">Reference proteome</keyword>
<evidence type="ECO:0000256" key="13">
    <source>
        <dbReference type="ARBA" id="ARBA00024146"/>
    </source>
</evidence>
<evidence type="ECO:0000259" key="18">
    <source>
        <dbReference type="PROSITE" id="PS50191"/>
    </source>
</evidence>
<dbReference type="GO" id="GO:0043001">
    <property type="term" value="P:Golgi to plasma membrane protein transport"/>
    <property type="evidence" value="ECO:0007669"/>
    <property type="project" value="TreeGrafter"/>
</dbReference>
<keyword evidence="10" id="KW-0408">Iron</keyword>
<dbReference type="SUPFAM" id="SSF52087">
    <property type="entry name" value="CRAL/TRIO domain"/>
    <property type="match status" value="1"/>
</dbReference>
<evidence type="ECO:0000256" key="6">
    <source>
        <dbReference type="ARBA" id="ARBA00022617"/>
    </source>
</evidence>
<comment type="similarity">
    <text evidence="3 15">Belongs to the SFH5 family.</text>
</comment>
<organism evidence="19 20">
    <name type="scientific">Phialemonium atrogriseum</name>
    <dbReference type="NCBI Taxonomy" id="1093897"/>
    <lineage>
        <taxon>Eukaryota</taxon>
        <taxon>Fungi</taxon>
        <taxon>Dikarya</taxon>
        <taxon>Ascomycota</taxon>
        <taxon>Pezizomycotina</taxon>
        <taxon>Sordariomycetes</taxon>
        <taxon>Sordariomycetidae</taxon>
        <taxon>Cephalothecales</taxon>
        <taxon>Cephalothecaceae</taxon>
        <taxon>Phialemonium</taxon>
    </lineage>
</organism>
<evidence type="ECO:0000313" key="20">
    <source>
        <dbReference type="Proteomes" id="UP001244011"/>
    </source>
</evidence>
<dbReference type="PANTHER" id="PTHR47669">
    <property type="entry name" value="PHOSPHATIDYLINOSITOL TRANSFER PROTEIN SFH5"/>
    <property type="match status" value="1"/>
</dbReference>
<dbReference type="InterPro" id="IPR036273">
    <property type="entry name" value="CRAL/TRIO_N_dom_sf"/>
</dbReference>
<feature type="compositionally biased region" description="Basic and acidic residues" evidence="16">
    <location>
        <begin position="37"/>
        <end position="47"/>
    </location>
</feature>
<keyword evidence="4 15" id="KW-0813">Transport</keyword>
<evidence type="ECO:0000256" key="15">
    <source>
        <dbReference type="RuleBase" id="RU367059"/>
    </source>
</evidence>
<dbReference type="InterPro" id="IPR036865">
    <property type="entry name" value="CRAL-TRIO_dom_sf"/>
</dbReference>
<evidence type="ECO:0000256" key="9">
    <source>
        <dbReference type="ARBA" id="ARBA00022848"/>
    </source>
</evidence>
<dbReference type="GO" id="GO:0046872">
    <property type="term" value="F:metal ion binding"/>
    <property type="evidence" value="ECO:0007669"/>
    <property type="project" value="UniProtKB-KW"/>
</dbReference>
<evidence type="ECO:0000256" key="16">
    <source>
        <dbReference type="SAM" id="MobiDB-lite"/>
    </source>
</evidence>
<dbReference type="Proteomes" id="UP001244011">
    <property type="component" value="Unassembled WGS sequence"/>
</dbReference>
<dbReference type="InterPro" id="IPR001251">
    <property type="entry name" value="CRAL-TRIO_dom"/>
</dbReference>
<proteinExistence type="inferred from homology"/>
<comment type="function">
    <text evidence="14">Non-classical phosphatidylinositol (PtdIns) transfer protein (PITP), which exhibits PtdIns-binding/transfer activity in the absence of detectable PtdCho-binding/transfer activity. Regulates PtdIns(4,5)P2 homeostasis at the plasma membrane. Heme-binding protein that may play a role in organic oxidant-induced stress responses.</text>
</comment>
<dbReference type="SUPFAM" id="SSF46938">
    <property type="entry name" value="CRAL/TRIO N-terminal domain"/>
    <property type="match status" value="1"/>
</dbReference>
<feature type="region of interest" description="Disordered" evidence="16">
    <location>
        <begin position="1"/>
        <end position="97"/>
    </location>
</feature>
<feature type="domain" description="CRAL-TRIO" evidence="18">
    <location>
        <begin position="174"/>
        <end position="363"/>
    </location>
</feature>
<dbReference type="SMART" id="SM00516">
    <property type="entry name" value="SEC14"/>
    <property type="match status" value="1"/>
</dbReference>
<dbReference type="GO" id="GO:0005789">
    <property type="term" value="C:endoplasmic reticulum membrane"/>
    <property type="evidence" value="ECO:0007669"/>
    <property type="project" value="UniProtKB-SubCell"/>
</dbReference>
<dbReference type="GO" id="GO:0008526">
    <property type="term" value="F:phosphatidylinositol transfer activity"/>
    <property type="evidence" value="ECO:0007669"/>
    <property type="project" value="UniProtKB-UniRule"/>
</dbReference>
<evidence type="ECO:0000256" key="11">
    <source>
        <dbReference type="ARBA" id="ARBA00023055"/>
    </source>
</evidence>
<keyword evidence="7" id="KW-0479">Metal-binding</keyword>
<evidence type="ECO:0000256" key="17">
    <source>
        <dbReference type="SAM" id="Phobius"/>
    </source>
</evidence>
<dbReference type="GO" id="GO:0017157">
    <property type="term" value="P:regulation of exocytosis"/>
    <property type="evidence" value="ECO:0007669"/>
    <property type="project" value="TreeGrafter"/>
</dbReference>
<name>A0AAJ0FPE2_9PEZI</name>
<evidence type="ECO:0000256" key="5">
    <source>
        <dbReference type="ARBA" id="ARBA00022490"/>
    </source>
</evidence>
<keyword evidence="17" id="KW-0812">Transmembrane</keyword>
<keyword evidence="6" id="KW-0349">Heme</keyword>
<dbReference type="Pfam" id="PF00650">
    <property type="entry name" value="CRAL_TRIO"/>
    <property type="match status" value="1"/>
</dbReference>
<dbReference type="GeneID" id="85313676"/>
<feature type="compositionally biased region" description="Low complexity" evidence="16">
    <location>
        <begin position="24"/>
        <end position="33"/>
    </location>
</feature>
<gene>
    <name evidence="19" type="ORF">QBC33DRAFT_567521</name>
</gene>
<sequence length="372" mass="40193">MAGEEVQKPEAVAASAPEAEKPTEIATEPAAATEPEEAPKEAPKEAAENAPQEATETQEAAEIAPVEAAQVAPVEAVKEAPEEAPKQDSKEDASTPKQTPIAELWDAAKSNGHPEIWGVTLADPSTHIPTQIILQKYLNANDGDLVKAKDQLIKTLEWRAKTKPLDLVKKTFSKAKFEGLGYVTSYVGDASDATDPENKEVFTWNIYGGVKSIDETFGNLEEFIEWRVALMELALAELPLSTATKPITAEHDPYKIFQVHDYKSISFLRQSPVVKAASTETIRVFAQGYPELLKEKFFVNVPAIMGFMYALIKLFVAAKTARKFHPMSSGAGLAKEFGGGKTKVAGLGEKLPGAYGGKGDALDVLGKQPELE</sequence>
<feature type="transmembrane region" description="Helical" evidence="17">
    <location>
        <begin position="297"/>
        <end position="318"/>
    </location>
</feature>
<evidence type="ECO:0000256" key="10">
    <source>
        <dbReference type="ARBA" id="ARBA00023004"/>
    </source>
</evidence>
<dbReference type="EMBL" id="MU839001">
    <property type="protein sequence ID" value="KAK1770173.1"/>
    <property type="molecule type" value="Genomic_DNA"/>
</dbReference>
<comment type="caution">
    <text evidence="19">The sequence shown here is derived from an EMBL/GenBank/DDBJ whole genome shotgun (WGS) entry which is preliminary data.</text>
</comment>
<comment type="subcellular location">
    <subcellularLocation>
        <location evidence="15">Cytoplasm</location>
    </subcellularLocation>
    <subcellularLocation>
        <location evidence="2 15">Endoplasmic reticulum membrane</location>
        <topology evidence="2 15">Peripheral membrane protein</topology>
    </subcellularLocation>
    <subcellularLocation>
        <location evidence="15">Microsome membrane</location>
        <topology evidence="15">Peripheral membrane protein</topology>
    </subcellularLocation>
</comment>
<dbReference type="GO" id="GO:0032541">
    <property type="term" value="C:cortical endoplasmic reticulum"/>
    <property type="evidence" value="ECO:0007669"/>
    <property type="project" value="TreeGrafter"/>
</dbReference>